<evidence type="ECO:0000256" key="4">
    <source>
        <dbReference type="ARBA" id="ARBA00020311"/>
    </source>
</evidence>
<evidence type="ECO:0000256" key="9">
    <source>
        <dbReference type="ARBA" id="ARBA00022763"/>
    </source>
</evidence>
<protein>
    <recommendedName>
        <fullName evidence="4 16">DNA polymerase I</fullName>
        <ecNumber evidence="3 16">2.7.7.7</ecNumber>
    </recommendedName>
</protein>
<dbReference type="PANTHER" id="PTHR10133">
    <property type="entry name" value="DNA POLYMERASE I"/>
    <property type="match status" value="1"/>
</dbReference>
<organism evidence="20 21">
    <name type="scientific">Alicyclobacillus tolerans</name>
    <dbReference type="NCBI Taxonomy" id="90970"/>
    <lineage>
        <taxon>Bacteria</taxon>
        <taxon>Bacillati</taxon>
        <taxon>Bacillota</taxon>
        <taxon>Bacilli</taxon>
        <taxon>Bacillales</taxon>
        <taxon>Alicyclobacillaceae</taxon>
        <taxon>Alicyclobacillus</taxon>
    </lineage>
</organism>
<keyword evidence="21" id="KW-1185">Reference proteome</keyword>
<dbReference type="SMART" id="SM00475">
    <property type="entry name" value="53EXOc"/>
    <property type="match status" value="1"/>
</dbReference>
<keyword evidence="13 17" id="KW-0238">DNA-binding</keyword>
<evidence type="ECO:0000256" key="14">
    <source>
        <dbReference type="ARBA" id="ARBA00023204"/>
    </source>
</evidence>
<dbReference type="NCBIfam" id="NF004397">
    <property type="entry name" value="PRK05755.1"/>
    <property type="match status" value="1"/>
</dbReference>
<dbReference type="InterPro" id="IPR036397">
    <property type="entry name" value="RNaseH_sf"/>
</dbReference>
<dbReference type="InterPro" id="IPR002298">
    <property type="entry name" value="DNA_polymerase_A"/>
</dbReference>
<dbReference type="FunFam" id="1.10.150.20:FF:000002">
    <property type="entry name" value="DNA polymerase I"/>
    <property type="match status" value="1"/>
</dbReference>
<evidence type="ECO:0000256" key="10">
    <source>
        <dbReference type="ARBA" id="ARBA00022801"/>
    </source>
</evidence>
<name>A0A1M6U0H3_9BACL</name>
<dbReference type="EC" id="2.7.7.7" evidence="3 16"/>
<dbReference type="InterPro" id="IPR001098">
    <property type="entry name" value="DNA-dir_DNA_pol_A_palm_dom"/>
</dbReference>
<keyword evidence="9 17" id="KW-0227">DNA damage</keyword>
<evidence type="ECO:0000256" key="12">
    <source>
        <dbReference type="ARBA" id="ARBA00022932"/>
    </source>
</evidence>
<evidence type="ECO:0000256" key="13">
    <source>
        <dbReference type="ARBA" id="ARBA00023125"/>
    </source>
</evidence>
<evidence type="ECO:0000256" key="7">
    <source>
        <dbReference type="ARBA" id="ARBA00022705"/>
    </source>
</evidence>
<dbReference type="OrthoDB" id="9806424at2"/>
<dbReference type="CDD" id="cd08637">
    <property type="entry name" value="DNA_pol_A_pol_I_C"/>
    <property type="match status" value="1"/>
</dbReference>
<dbReference type="EMBL" id="FRAF01000018">
    <property type="protein sequence ID" value="SHK62706.1"/>
    <property type="molecule type" value="Genomic_DNA"/>
</dbReference>
<evidence type="ECO:0000313" key="21">
    <source>
        <dbReference type="Proteomes" id="UP000184016"/>
    </source>
</evidence>
<dbReference type="InterPro" id="IPR029060">
    <property type="entry name" value="PIN-like_dom_sf"/>
</dbReference>
<dbReference type="Proteomes" id="UP000184016">
    <property type="component" value="Unassembled WGS sequence"/>
</dbReference>
<evidence type="ECO:0000256" key="8">
    <source>
        <dbReference type="ARBA" id="ARBA00022722"/>
    </source>
</evidence>
<dbReference type="PRINTS" id="PR00868">
    <property type="entry name" value="DNAPOLI"/>
</dbReference>
<dbReference type="InterPro" id="IPR020045">
    <property type="entry name" value="DNA_polI_H3TH"/>
</dbReference>
<dbReference type="CDD" id="cd06140">
    <property type="entry name" value="DNA_polA_I_Bacillus_like_exo"/>
    <property type="match status" value="1"/>
</dbReference>
<dbReference type="GO" id="GO:0006302">
    <property type="term" value="P:double-strand break repair"/>
    <property type="evidence" value="ECO:0007669"/>
    <property type="project" value="TreeGrafter"/>
</dbReference>
<dbReference type="FunFam" id="1.20.1060.10:FF:000001">
    <property type="entry name" value="DNA polymerase I"/>
    <property type="match status" value="1"/>
</dbReference>
<evidence type="ECO:0000313" key="20">
    <source>
        <dbReference type="EMBL" id="SHK62706.1"/>
    </source>
</evidence>
<evidence type="ECO:0000256" key="17">
    <source>
        <dbReference type="RuleBase" id="RU004460"/>
    </source>
</evidence>
<comment type="subunit">
    <text evidence="2 17">Single-chain monomer with multiple functions.</text>
</comment>
<dbReference type="InterPro" id="IPR036279">
    <property type="entry name" value="5-3_exonuclease_C_sf"/>
</dbReference>
<dbReference type="InterPro" id="IPR054690">
    <property type="entry name" value="DNA_polI_exonuclease"/>
</dbReference>
<dbReference type="FunFam" id="3.40.50.1010:FF:000001">
    <property type="entry name" value="DNA polymerase I"/>
    <property type="match status" value="1"/>
</dbReference>
<keyword evidence="11 17" id="KW-0269">Exonuclease</keyword>
<dbReference type="GO" id="GO:0003677">
    <property type="term" value="F:DNA binding"/>
    <property type="evidence" value="ECO:0007669"/>
    <property type="project" value="UniProtKB-UniRule"/>
</dbReference>
<evidence type="ECO:0000256" key="15">
    <source>
        <dbReference type="ARBA" id="ARBA00049244"/>
    </source>
</evidence>
<evidence type="ECO:0000256" key="11">
    <source>
        <dbReference type="ARBA" id="ARBA00022839"/>
    </source>
</evidence>
<dbReference type="InterPro" id="IPR012337">
    <property type="entry name" value="RNaseH-like_sf"/>
</dbReference>
<dbReference type="GO" id="GO:0003887">
    <property type="term" value="F:DNA-directed DNA polymerase activity"/>
    <property type="evidence" value="ECO:0007669"/>
    <property type="project" value="UniProtKB-UniRule"/>
</dbReference>
<dbReference type="Pfam" id="PF22619">
    <property type="entry name" value="DNA_polI_exo1"/>
    <property type="match status" value="1"/>
</dbReference>
<keyword evidence="8" id="KW-0540">Nuclease</keyword>
<dbReference type="InterPro" id="IPR043502">
    <property type="entry name" value="DNA/RNA_pol_sf"/>
</dbReference>
<dbReference type="InterPro" id="IPR002421">
    <property type="entry name" value="5-3_exonuclease"/>
</dbReference>
<comment type="similarity">
    <text evidence="1 17">Belongs to the DNA polymerase type-A family.</text>
</comment>
<proteinExistence type="inferred from homology"/>
<evidence type="ECO:0000256" key="3">
    <source>
        <dbReference type="ARBA" id="ARBA00012417"/>
    </source>
</evidence>
<dbReference type="InterPro" id="IPR019760">
    <property type="entry name" value="DNA-dir_DNA_pol_A_CS"/>
</dbReference>
<evidence type="ECO:0000256" key="1">
    <source>
        <dbReference type="ARBA" id="ARBA00007705"/>
    </source>
</evidence>
<dbReference type="Gene3D" id="3.30.70.370">
    <property type="match status" value="1"/>
</dbReference>
<sequence length="886" mass="100848">MVERNPLLVIVDGNSIAYRVFFALPPLTDPQGRPSQAVYGFAMMLLRLLEQKKPTHMAVAFDKGKQTFRHEWYTDYKGTREKTPDDLVQQFPYIRELLEAFSIPYFEIDQYEADDIIGTLSRQAEEEGLPTLIVSGDKDLLQLVTPTVRAALTKKGVTDMDEYDEDAVYNRFQLSPKQIVDLKGLMGDPSDHIPGVPGVGEKTAIKLLQTYETVENVLLNKEEVSGNKLRERLTEHAEQALLSKRLATIHRHVPLDVPLSKLEYPGYDVQRLKKAFHSYGFRSLIDKISGEMTTSTNPDKNHVETSEVSDNWTIQQIRHIETRSEWSDFLNQLADPLGILFHFSDKTSVSSEISGVMLASSKSATFVSFEKELDMSDLQEFFNGPEEKVTFNVKEMAVLLDAHGITLYPDHNFQDVMLAGYLLNPSEGELTLEQLAERELSLSFPKNVPVENELLWLGRRAHSLVEMLNGLLEALSAQEMDDLYRNVEMPLAFVLAGMEVCGFRVDEKLLKEIGKELDQSLQALTKTIYQMAGTEFNIQSPKQLGEILFDKLGLPAEKKTKTGYSTAADVLERLAPTHEIVQNILDYRQLSKLKSTYVEGLLKVIHKDTGRIHTRFHQALTATGRLSSSDPNLQNIPIRMEEGRRLRKAFLPTYPDWKILSADYSQIELRVLAHLSGDEALIEAFRQDMDIHTRTAADVFEVSPDQVTPLMRRQAKAVNFGIVYGISDFGLAQNLNISRKEANRFIENYFSKFPQIYTYMQETVEEARKRGYVTTLLNRRRYLPDIHHKNYTIRSFAERTAMNTPIQGTAADIIKLAMVRMDHALKISNLHARMLLQVHDELIFECPQSEVVLLSQLVKEQMETSILLTVPLKVDVHVGDSWYDAK</sequence>
<dbReference type="RefSeq" id="WP_072874582.1">
    <property type="nucleotide sequence ID" value="NZ_FRAF01000018.1"/>
</dbReference>
<dbReference type="PANTHER" id="PTHR10133:SF27">
    <property type="entry name" value="DNA POLYMERASE NU"/>
    <property type="match status" value="1"/>
</dbReference>
<dbReference type="Gene3D" id="1.20.1060.10">
    <property type="entry name" value="Taq DNA Polymerase, Chain T, domain 4"/>
    <property type="match status" value="1"/>
</dbReference>
<dbReference type="InterPro" id="IPR008918">
    <property type="entry name" value="HhH2"/>
</dbReference>
<keyword evidence="5 17" id="KW-0808">Transferase</keyword>
<gene>
    <name evidence="17" type="primary">polA</name>
    <name evidence="20" type="ORF">SAMN05443507_11824</name>
</gene>
<evidence type="ECO:0000256" key="2">
    <source>
        <dbReference type="ARBA" id="ARBA00011541"/>
    </source>
</evidence>
<dbReference type="SMART" id="SM00482">
    <property type="entry name" value="POLAc"/>
    <property type="match status" value="1"/>
</dbReference>
<keyword evidence="10 17" id="KW-0378">Hydrolase</keyword>
<reference evidence="21" key="1">
    <citation type="submission" date="2016-11" db="EMBL/GenBank/DDBJ databases">
        <authorList>
            <person name="Varghese N."/>
            <person name="Submissions S."/>
        </authorList>
    </citation>
    <scope>NUCLEOTIDE SEQUENCE [LARGE SCALE GENOMIC DNA]</scope>
    <source>
        <strain evidence="21">USBA-503</strain>
    </source>
</reference>
<evidence type="ECO:0000256" key="5">
    <source>
        <dbReference type="ARBA" id="ARBA00022679"/>
    </source>
</evidence>
<dbReference type="Gene3D" id="1.10.150.20">
    <property type="entry name" value="5' to 3' exonuclease, C-terminal subdomain"/>
    <property type="match status" value="2"/>
</dbReference>
<dbReference type="SMART" id="SM00279">
    <property type="entry name" value="HhH2"/>
    <property type="match status" value="1"/>
</dbReference>
<dbReference type="Gene3D" id="3.40.50.1010">
    <property type="entry name" value="5'-nuclease"/>
    <property type="match status" value="1"/>
</dbReference>
<dbReference type="AlphaFoldDB" id="A0A1M6U0H3"/>
<dbReference type="SUPFAM" id="SSF88723">
    <property type="entry name" value="PIN domain-like"/>
    <property type="match status" value="1"/>
</dbReference>
<comment type="catalytic activity">
    <reaction evidence="15 17">
        <text>DNA(n) + a 2'-deoxyribonucleoside 5'-triphosphate = DNA(n+1) + diphosphate</text>
        <dbReference type="Rhea" id="RHEA:22508"/>
        <dbReference type="Rhea" id="RHEA-COMP:17339"/>
        <dbReference type="Rhea" id="RHEA-COMP:17340"/>
        <dbReference type="ChEBI" id="CHEBI:33019"/>
        <dbReference type="ChEBI" id="CHEBI:61560"/>
        <dbReference type="ChEBI" id="CHEBI:173112"/>
        <dbReference type="EC" id="2.7.7.7"/>
    </reaction>
</comment>
<accession>A0A1M6U0H3</accession>
<comment type="function">
    <text evidence="17">In addition to polymerase activity, this DNA polymerase exhibits 5'-3' exonuclease activity.</text>
</comment>
<keyword evidence="12 17" id="KW-0239">DNA-directed DNA polymerase</keyword>
<dbReference type="STRING" id="1830138.SAMN05443507_11824"/>
<dbReference type="Gene3D" id="3.30.420.10">
    <property type="entry name" value="Ribonuclease H-like superfamily/Ribonuclease H"/>
    <property type="match status" value="1"/>
</dbReference>
<dbReference type="Pfam" id="PF00476">
    <property type="entry name" value="DNA_pol_A"/>
    <property type="match status" value="1"/>
</dbReference>
<dbReference type="Pfam" id="PF01367">
    <property type="entry name" value="5_3_exonuc"/>
    <property type="match status" value="1"/>
</dbReference>
<dbReference type="CDD" id="cd09859">
    <property type="entry name" value="PIN_53EXO"/>
    <property type="match status" value="1"/>
</dbReference>
<dbReference type="InterPro" id="IPR018320">
    <property type="entry name" value="DNA_polymerase_1"/>
</dbReference>
<dbReference type="NCBIfam" id="TIGR00593">
    <property type="entry name" value="pola"/>
    <property type="match status" value="1"/>
</dbReference>
<dbReference type="PROSITE" id="PS00447">
    <property type="entry name" value="DNA_POLYMERASE_A"/>
    <property type="match status" value="1"/>
</dbReference>
<dbReference type="SUPFAM" id="SSF56672">
    <property type="entry name" value="DNA/RNA polymerases"/>
    <property type="match status" value="1"/>
</dbReference>
<feature type="domain" description="DNA-directed DNA polymerase family A palm" evidence="19">
    <location>
        <begin position="643"/>
        <end position="850"/>
    </location>
</feature>
<dbReference type="CDD" id="cd09898">
    <property type="entry name" value="H3TH_53EXO"/>
    <property type="match status" value="1"/>
</dbReference>
<evidence type="ECO:0000259" key="18">
    <source>
        <dbReference type="SMART" id="SM00475"/>
    </source>
</evidence>
<keyword evidence="7 17" id="KW-0235">DNA replication</keyword>
<dbReference type="Pfam" id="PF02739">
    <property type="entry name" value="5_3_exonuc_N"/>
    <property type="match status" value="1"/>
</dbReference>
<dbReference type="GO" id="GO:0008409">
    <property type="term" value="F:5'-3' exonuclease activity"/>
    <property type="evidence" value="ECO:0007669"/>
    <property type="project" value="UniProtKB-UniRule"/>
</dbReference>
<keyword evidence="6 17" id="KW-0548">Nucleotidyltransferase</keyword>
<evidence type="ECO:0000259" key="19">
    <source>
        <dbReference type="SMART" id="SM00482"/>
    </source>
</evidence>
<dbReference type="FunFam" id="1.10.150.20:FF:000003">
    <property type="entry name" value="DNA polymerase I"/>
    <property type="match status" value="1"/>
</dbReference>
<dbReference type="GO" id="GO:0006261">
    <property type="term" value="P:DNA-templated DNA replication"/>
    <property type="evidence" value="ECO:0007669"/>
    <property type="project" value="UniProtKB-UniRule"/>
</dbReference>
<dbReference type="SUPFAM" id="SSF47807">
    <property type="entry name" value="5' to 3' exonuclease, C-terminal subdomain"/>
    <property type="match status" value="1"/>
</dbReference>
<evidence type="ECO:0000256" key="16">
    <source>
        <dbReference type="NCBIfam" id="TIGR00593"/>
    </source>
</evidence>
<dbReference type="SUPFAM" id="SSF53098">
    <property type="entry name" value="Ribonuclease H-like"/>
    <property type="match status" value="1"/>
</dbReference>
<keyword evidence="14 17" id="KW-0234">DNA repair</keyword>
<dbReference type="InterPro" id="IPR020046">
    <property type="entry name" value="5-3_exonucl_a-hlix_arch_N"/>
</dbReference>
<feature type="domain" description="5'-3' exonuclease" evidence="18">
    <location>
        <begin position="4"/>
        <end position="265"/>
    </location>
</feature>
<evidence type="ECO:0000256" key="6">
    <source>
        <dbReference type="ARBA" id="ARBA00022695"/>
    </source>
</evidence>